<feature type="compositionally biased region" description="Polar residues" evidence="4">
    <location>
        <begin position="9"/>
        <end position="22"/>
    </location>
</feature>
<evidence type="ECO:0000313" key="7">
    <source>
        <dbReference type="Proteomes" id="UP000198802"/>
    </source>
</evidence>
<dbReference type="PROSITE" id="PS00622">
    <property type="entry name" value="HTH_LUXR_1"/>
    <property type="match status" value="1"/>
</dbReference>
<dbReference type="Pfam" id="PF00196">
    <property type="entry name" value="GerE"/>
    <property type="match status" value="1"/>
</dbReference>
<evidence type="ECO:0000259" key="5">
    <source>
        <dbReference type="PROSITE" id="PS50043"/>
    </source>
</evidence>
<dbReference type="AlphaFoldDB" id="A0A0S4QRN6"/>
<dbReference type="Proteomes" id="UP000198802">
    <property type="component" value="Unassembled WGS sequence"/>
</dbReference>
<reference evidence="7" key="1">
    <citation type="submission" date="2015-11" db="EMBL/GenBank/DDBJ databases">
        <authorList>
            <person name="Varghese N."/>
        </authorList>
    </citation>
    <scope>NUCLEOTIDE SEQUENCE [LARGE SCALE GENOMIC DNA]</scope>
    <source>
        <strain evidence="7">DSM 45899</strain>
    </source>
</reference>
<evidence type="ECO:0000256" key="2">
    <source>
        <dbReference type="ARBA" id="ARBA00023125"/>
    </source>
</evidence>
<dbReference type="PANTHER" id="PTHR44688:SF16">
    <property type="entry name" value="DNA-BINDING TRANSCRIPTIONAL ACTIVATOR DEVR_DOSR"/>
    <property type="match status" value="1"/>
</dbReference>
<keyword evidence="2" id="KW-0238">DNA-binding</keyword>
<proteinExistence type="predicted"/>
<dbReference type="SUPFAM" id="SSF46894">
    <property type="entry name" value="C-terminal effector domain of the bipartite response regulators"/>
    <property type="match status" value="1"/>
</dbReference>
<dbReference type="InterPro" id="IPR016032">
    <property type="entry name" value="Sig_transdc_resp-reg_C-effctor"/>
</dbReference>
<dbReference type="GO" id="GO:0006355">
    <property type="term" value="P:regulation of DNA-templated transcription"/>
    <property type="evidence" value="ECO:0007669"/>
    <property type="project" value="InterPro"/>
</dbReference>
<dbReference type="PRINTS" id="PR00038">
    <property type="entry name" value="HTHLUXR"/>
</dbReference>
<name>A0A0S4QRN6_9ACTN</name>
<accession>A0A0S4QRN6</accession>
<dbReference type="InterPro" id="IPR000792">
    <property type="entry name" value="Tscrpt_reg_LuxR_C"/>
</dbReference>
<sequence length="161" mass="17724">MPGSPFGDRTTNQVPHQRSRTPVETALRRLLAAVDESGCTDQSTLLLDITIEGRRYLLTRTPRSPFPENAEILSPREQEIAQMVARGYTNKEIARTLQISTWTVSTHLRRTFAKLSVSTRAAMVAQLFDTSPAPAPTTRPMGTVVLGSSAPGFTPDSFRQP</sequence>
<dbReference type="SMART" id="SM00421">
    <property type="entry name" value="HTH_LUXR"/>
    <property type="match status" value="1"/>
</dbReference>
<keyword evidence="7" id="KW-1185">Reference proteome</keyword>
<gene>
    <name evidence="6" type="ORF">Ga0074812_11867</name>
</gene>
<evidence type="ECO:0000256" key="1">
    <source>
        <dbReference type="ARBA" id="ARBA00023015"/>
    </source>
</evidence>
<organism evidence="6 7">
    <name type="scientific">Parafrankia irregularis</name>
    <dbReference type="NCBI Taxonomy" id="795642"/>
    <lineage>
        <taxon>Bacteria</taxon>
        <taxon>Bacillati</taxon>
        <taxon>Actinomycetota</taxon>
        <taxon>Actinomycetes</taxon>
        <taxon>Frankiales</taxon>
        <taxon>Frankiaceae</taxon>
        <taxon>Parafrankia</taxon>
    </lineage>
</organism>
<feature type="domain" description="HTH luxR-type" evidence="5">
    <location>
        <begin position="66"/>
        <end position="131"/>
    </location>
</feature>
<dbReference type="PROSITE" id="PS50043">
    <property type="entry name" value="HTH_LUXR_2"/>
    <property type="match status" value="1"/>
</dbReference>
<protein>
    <submittedName>
        <fullName evidence="6">Regulatory protein, luxR family</fullName>
    </submittedName>
</protein>
<dbReference type="RefSeq" id="WP_091281197.1">
    <property type="nucleotide sequence ID" value="NZ_FAOZ01000018.1"/>
</dbReference>
<evidence type="ECO:0000313" key="6">
    <source>
        <dbReference type="EMBL" id="CUU58295.1"/>
    </source>
</evidence>
<evidence type="ECO:0000256" key="4">
    <source>
        <dbReference type="SAM" id="MobiDB-lite"/>
    </source>
</evidence>
<feature type="region of interest" description="Disordered" evidence="4">
    <location>
        <begin position="1"/>
        <end position="22"/>
    </location>
</feature>
<feature type="region of interest" description="Disordered" evidence="4">
    <location>
        <begin position="133"/>
        <end position="161"/>
    </location>
</feature>
<dbReference type="InterPro" id="IPR036388">
    <property type="entry name" value="WH-like_DNA-bd_sf"/>
</dbReference>
<dbReference type="CDD" id="cd06170">
    <property type="entry name" value="LuxR_C_like"/>
    <property type="match status" value="1"/>
</dbReference>
<dbReference type="EMBL" id="FAOZ01000018">
    <property type="protein sequence ID" value="CUU58295.1"/>
    <property type="molecule type" value="Genomic_DNA"/>
</dbReference>
<keyword evidence="3" id="KW-0804">Transcription</keyword>
<evidence type="ECO:0000256" key="3">
    <source>
        <dbReference type="ARBA" id="ARBA00023163"/>
    </source>
</evidence>
<dbReference type="Gene3D" id="1.10.10.10">
    <property type="entry name" value="Winged helix-like DNA-binding domain superfamily/Winged helix DNA-binding domain"/>
    <property type="match status" value="1"/>
</dbReference>
<dbReference type="GO" id="GO:0003677">
    <property type="term" value="F:DNA binding"/>
    <property type="evidence" value="ECO:0007669"/>
    <property type="project" value="UniProtKB-KW"/>
</dbReference>
<keyword evidence="1" id="KW-0805">Transcription regulation</keyword>
<dbReference type="PANTHER" id="PTHR44688">
    <property type="entry name" value="DNA-BINDING TRANSCRIPTIONAL ACTIVATOR DEVR_DOSR"/>
    <property type="match status" value="1"/>
</dbReference>